<feature type="region of interest" description="Disordered" evidence="1">
    <location>
        <begin position="15"/>
        <end position="63"/>
    </location>
</feature>
<name>A0A8R1I177_CAEJA</name>
<dbReference type="EnsemblMetazoa" id="CJA12870.1">
    <property type="protein sequence ID" value="CJA12870.1"/>
    <property type="gene ID" value="WBGene00132074"/>
</dbReference>
<evidence type="ECO:0000256" key="1">
    <source>
        <dbReference type="SAM" id="MobiDB-lite"/>
    </source>
</evidence>
<keyword evidence="3" id="KW-1185">Reference proteome</keyword>
<dbReference type="AlphaFoldDB" id="A0A8R1I177"/>
<reference evidence="3" key="1">
    <citation type="submission" date="2010-08" db="EMBL/GenBank/DDBJ databases">
        <authorList>
            <consortium name="Caenorhabditis japonica Sequencing Consortium"/>
            <person name="Wilson R.K."/>
        </authorList>
    </citation>
    <scope>NUCLEOTIDE SEQUENCE [LARGE SCALE GENOMIC DNA]</scope>
    <source>
        <strain evidence="3">DF5081</strain>
    </source>
</reference>
<dbReference type="Proteomes" id="UP000005237">
    <property type="component" value="Unassembled WGS sequence"/>
</dbReference>
<evidence type="ECO:0000313" key="2">
    <source>
        <dbReference type="EnsemblMetazoa" id="CJA12870.1"/>
    </source>
</evidence>
<proteinExistence type="predicted"/>
<protein>
    <submittedName>
        <fullName evidence="2">Uncharacterized protein</fullName>
    </submittedName>
</protein>
<sequence length="63" mass="7115">NDLLLNSALADIKKKDDRINDEEDTDRKSDDEEDEGVASVTWQHPASRRRSMSAPPTCIDEDV</sequence>
<reference evidence="2" key="2">
    <citation type="submission" date="2022-06" db="UniProtKB">
        <authorList>
            <consortium name="EnsemblMetazoa"/>
        </authorList>
    </citation>
    <scope>IDENTIFICATION</scope>
    <source>
        <strain evidence="2">DF5081</strain>
    </source>
</reference>
<evidence type="ECO:0000313" key="3">
    <source>
        <dbReference type="Proteomes" id="UP000005237"/>
    </source>
</evidence>
<organism evidence="2 3">
    <name type="scientific">Caenorhabditis japonica</name>
    <dbReference type="NCBI Taxonomy" id="281687"/>
    <lineage>
        <taxon>Eukaryota</taxon>
        <taxon>Metazoa</taxon>
        <taxon>Ecdysozoa</taxon>
        <taxon>Nematoda</taxon>
        <taxon>Chromadorea</taxon>
        <taxon>Rhabditida</taxon>
        <taxon>Rhabditina</taxon>
        <taxon>Rhabditomorpha</taxon>
        <taxon>Rhabditoidea</taxon>
        <taxon>Rhabditidae</taxon>
        <taxon>Peloderinae</taxon>
        <taxon>Caenorhabditis</taxon>
    </lineage>
</organism>
<accession>A0A8R1I177</accession>